<gene>
    <name evidence="1" type="ORF">DW011_06745</name>
</gene>
<name>A0A415M330_BACT4</name>
<organism evidence="1 2">
    <name type="scientific">Bacteroides thetaiotaomicron</name>
    <dbReference type="NCBI Taxonomy" id="818"/>
    <lineage>
        <taxon>Bacteria</taxon>
        <taxon>Pseudomonadati</taxon>
        <taxon>Bacteroidota</taxon>
        <taxon>Bacteroidia</taxon>
        <taxon>Bacteroidales</taxon>
        <taxon>Bacteroidaceae</taxon>
        <taxon>Bacteroides</taxon>
    </lineage>
</organism>
<dbReference type="AlphaFoldDB" id="A0A415M330"/>
<comment type="caution">
    <text evidence="1">The sequence shown here is derived from an EMBL/GenBank/DDBJ whole genome shotgun (WGS) entry which is preliminary data.</text>
</comment>
<accession>A0A415M330</accession>
<dbReference type="EMBL" id="QROV01000006">
    <property type="protein sequence ID" value="RHL61673.1"/>
    <property type="molecule type" value="Genomic_DNA"/>
</dbReference>
<reference evidence="1 2" key="1">
    <citation type="submission" date="2018-08" db="EMBL/GenBank/DDBJ databases">
        <title>A genome reference for cultivated species of the human gut microbiota.</title>
        <authorList>
            <person name="Zou Y."/>
            <person name="Xue W."/>
            <person name="Luo G."/>
        </authorList>
    </citation>
    <scope>NUCLEOTIDE SEQUENCE [LARGE SCALE GENOMIC DNA]</scope>
    <source>
        <strain evidence="1 2">AF37-12</strain>
    </source>
</reference>
<sequence>MIETFHAVKLIQSYKSSASFLLGKLAFPYKGTAVPRQETSVSDIGNARFQNKKLKETVSHSDTMI</sequence>
<proteinExistence type="predicted"/>
<evidence type="ECO:0000313" key="1">
    <source>
        <dbReference type="EMBL" id="RHL61673.1"/>
    </source>
</evidence>
<dbReference type="Proteomes" id="UP000283616">
    <property type="component" value="Unassembled WGS sequence"/>
</dbReference>
<evidence type="ECO:0000313" key="2">
    <source>
        <dbReference type="Proteomes" id="UP000283616"/>
    </source>
</evidence>
<protein>
    <submittedName>
        <fullName evidence="1">Uncharacterized protein</fullName>
    </submittedName>
</protein>